<reference evidence="2" key="1">
    <citation type="submission" date="2011-08" db="EMBL/GenBank/DDBJ databases">
        <authorList>
            <person name="Rombauts S."/>
        </authorList>
    </citation>
    <scope>NUCLEOTIDE SEQUENCE</scope>
    <source>
        <strain evidence="2">London</strain>
    </source>
</reference>
<protein>
    <submittedName>
        <fullName evidence="1">Uncharacterized protein</fullName>
    </submittedName>
</protein>
<organism evidence="1 2">
    <name type="scientific">Tetranychus urticae</name>
    <name type="common">Two-spotted spider mite</name>
    <dbReference type="NCBI Taxonomy" id="32264"/>
    <lineage>
        <taxon>Eukaryota</taxon>
        <taxon>Metazoa</taxon>
        <taxon>Ecdysozoa</taxon>
        <taxon>Arthropoda</taxon>
        <taxon>Chelicerata</taxon>
        <taxon>Arachnida</taxon>
        <taxon>Acari</taxon>
        <taxon>Acariformes</taxon>
        <taxon>Trombidiformes</taxon>
        <taxon>Prostigmata</taxon>
        <taxon>Eleutherengona</taxon>
        <taxon>Raphignathae</taxon>
        <taxon>Tetranychoidea</taxon>
        <taxon>Tetranychidae</taxon>
        <taxon>Tetranychus</taxon>
    </lineage>
</organism>
<evidence type="ECO:0000313" key="2">
    <source>
        <dbReference type="Proteomes" id="UP000015104"/>
    </source>
</evidence>
<dbReference type="EnsemblMetazoa" id="tetur11g05340.1">
    <property type="protein sequence ID" value="tetur11g05340.1"/>
    <property type="gene ID" value="tetur11g05340"/>
</dbReference>
<keyword evidence="2" id="KW-1185">Reference proteome</keyword>
<dbReference type="HOGENOM" id="CLU_055906_0_0_1"/>
<dbReference type="EMBL" id="CAEY01000078">
    <property type="status" value="NOT_ANNOTATED_CDS"/>
    <property type="molecule type" value="Genomic_DNA"/>
</dbReference>
<proteinExistence type="predicted"/>
<dbReference type="Proteomes" id="UP000015104">
    <property type="component" value="Unassembled WGS sequence"/>
</dbReference>
<sequence>MIFLNRKVFILTFCLIGCTIHLFHVVNEFLKFPVQTDIIYDYPEKMIVPEIDIILYNIDLLNMTALYLKYPEKMENACEFLMKSANLENNSSVDCIKFLKSYYERSYHVGNMLTVGDVEQLNTESLIVNKSNVADFIRNDLCTAKKYFSAMNTFIRVSCREDSKAIERTLVRNIMPGNRFCIQHNIYHLFGVRFAHQNSSIDSYVFNYLEVEREAGESLFTFLRYRETTIESSEWPYQTNCRHYKKEDIFSQCLREKISHAYPGVVEFEDVIQVGQFPSHFKFEDLKTRTNETLSLIQSECTELVKQPQCIEKTYQTRGRSLKEKGSGIGLICLDNLIDFNIILKTYPKSTFTELLIYISSILGIWFGISIYGKLIDGFVFPTIATQMSGAITSKVGPGVEISTMTEEHETV</sequence>
<accession>T1KHR5</accession>
<name>T1KHR5_TETUR</name>
<reference evidence="1" key="2">
    <citation type="submission" date="2015-06" db="UniProtKB">
        <authorList>
            <consortium name="EnsemblMetazoa"/>
        </authorList>
    </citation>
    <scope>IDENTIFICATION</scope>
</reference>
<dbReference type="AlphaFoldDB" id="T1KHR5"/>
<evidence type="ECO:0000313" key="1">
    <source>
        <dbReference type="EnsemblMetazoa" id="tetur11g05340.1"/>
    </source>
</evidence>